<sequence>MKRNRILIITMAISAMVFTSCGNNSGKKAESATSVQTESAEMTVDELLSQAESLTDKQIEFQGVCTHTCQHGATKMFLMGSDDTKTIRVEACELGSFDTKCVNSVVKVKGILKEQRIDEAYLQNWEANLRAANTQTHGSGEAGCDSEKLARGETAVTPQERIADFRTRIAQRKAATGKDYLSFYYVDAISYEIR</sequence>
<comment type="caution">
    <text evidence="2">The sequence shown here is derived from an EMBL/GenBank/DDBJ whole genome shotgun (WGS) entry which is preliminary data.</text>
</comment>
<feature type="chain" id="PRO_5038855432" description="Lipoprotein" evidence="1">
    <location>
        <begin position="23"/>
        <end position="194"/>
    </location>
</feature>
<evidence type="ECO:0000256" key="1">
    <source>
        <dbReference type="SAM" id="SignalP"/>
    </source>
</evidence>
<accession>A0A9D9GYW7</accession>
<dbReference type="Proteomes" id="UP000823635">
    <property type="component" value="Unassembled WGS sequence"/>
</dbReference>
<evidence type="ECO:0008006" key="4">
    <source>
        <dbReference type="Google" id="ProtNLM"/>
    </source>
</evidence>
<feature type="signal peptide" evidence="1">
    <location>
        <begin position="1"/>
        <end position="22"/>
    </location>
</feature>
<proteinExistence type="predicted"/>
<dbReference type="PROSITE" id="PS51257">
    <property type="entry name" value="PROKAR_LIPOPROTEIN"/>
    <property type="match status" value="1"/>
</dbReference>
<name>A0A9D9GYW7_9BACT</name>
<evidence type="ECO:0000313" key="3">
    <source>
        <dbReference type="Proteomes" id="UP000823635"/>
    </source>
</evidence>
<dbReference type="AlphaFoldDB" id="A0A9D9GYW7"/>
<organism evidence="2 3">
    <name type="scientific">Candidatus Egerieousia excrementavium</name>
    <dbReference type="NCBI Taxonomy" id="2840778"/>
    <lineage>
        <taxon>Bacteria</taxon>
        <taxon>Pseudomonadati</taxon>
        <taxon>Bacteroidota</taxon>
        <taxon>Bacteroidia</taxon>
        <taxon>Bacteroidales</taxon>
        <taxon>Candidatus Egerieousia</taxon>
    </lineage>
</organism>
<keyword evidence="1" id="KW-0732">Signal</keyword>
<reference evidence="2" key="2">
    <citation type="journal article" date="2021" name="PeerJ">
        <title>Extensive microbial diversity within the chicken gut microbiome revealed by metagenomics and culture.</title>
        <authorList>
            <person name="Gilroy R."/>
            <person name="Ravi A."/>
            <person name="Getino M."/>
            <person name="Pursley I."/>
            <person name="Horton D.L."/>
            <person name="Alikhan N.F."/>
            <person name="Baker D."/>
            <person name="Gharbi K."/>
            <person name="Hall N."/>
            <person name="Watson M."/>
            <person name="Adriaenssens E.M."/>
            <person name="Foster-Nyarko E."/>
            <person name="Jarju S."/>
            <person name="Secka A."/>
            <person name="Antonio M."/>
            <person name="Oren A."/>
            <person name="Chaudhuri R.R."/>
            <person name="La Ragione R."/>
            <person name="Hildebrand F."/>
            <person name="Pallen M.J."/>
        </authorList>
    </citation>
    <scope>NUCLEOTIDE SEQUENCE</scope>
    <source>
        <strain evidence="2">15467</strain>
    </source>
</reference>
<evidence type="ECO:0000313" key="2">
    <source>
        <dbReference type="EMBL" id="MBO8429053.1"/>
    </source>
</evidence>
<gene>
    <name evidence="2" type="ORF">IAC68_03850</name>
</gene>
<dbReference type="EMBL" id="JADINB010000085">
    <property type="protein sequence ID" value="MBO8429053.1"/>
    <property type="molecule type" value="Genomic_DNA"/>
</dbReference>
<reference evidence="2" key="1">
    <citation type="submission" date="2020-10" db="EMBL/GenBank/DDBJ databases">
        <authorList>
            <person name="Gilroy R."/>
        </authorList>
    </citation>
    <scope>NUCLEOTIDE SEQUENCE</scope>
    <source>
        <strain evidence="2">15467</strain>
    </source>
</reference>
<protein>
    <recommendedName>
        <fullName evidence="4">Lipoprotein</fullName>
    </recommendedName>
</protein>